<feature type="region of interest" description="Disordered" evidence="3">
    <location>
        <begin position="465"/>
        <end position="555"/>
    </location>
</feature>
<feature type="compositionally biased region" description="Polar residues" evidence="3">
    <location>
        <begin position="312"/>
        <end position="331"/>
    </location>
</feature>
<evidence type="ECO:0000313" key="5">
    <source>
        <dbReference type="Proteomes" id="UP000515156"/>
    </source>
</evidence>
<evidence type="ECO:0000256" key="2">
    <source>
        <dbReference type="ARBA" id="ARBA00022553"/>
    </source>
</evidence>
<dbReference type="InParanoid" id="A0A6P7YKS9"/>
<dbReference type="PANTHER" id="PTHR10226">
    <property type="entry name" value="A KINASE ANCHOR PROTEIN"/>
    <property type="match status" value="1"/>
</dbReference>
<dbReference type="Proteomes" id="UP000515156">
    <property type="component" value="Chromosome 7"/>
</dbReference>
<proteinExistence type="inferred from homology"/>
<dbReference type="CTD" id="8852"/>
<evidence type="ECO:0000313" key="6">
    <source>
        <dbReference type="RefSeq" id="XP_030065401.1"/>
    </source>
</evidence>
<dbReference type="OrthoDB" id="6154436at2759"/>
<feature type="region of interest" description="Disordered" evidence="3">
    <location>
        <begin position="312"/>
        <end position="334"/>
    </location>
</feature>
<dbReference type="KEGG" id="muo:115474188"/>
<dbReference type="InterPro" id="IPR008382">
    <property type="entry name" value="SPHK1-interactor_AKAP_110"/>
</dbReference>
<feature type="compositionally biased region" description="Polar residues" evidence="3">
    <location>
        <begin position="200"/>
        <end position="220"/>
    </location>
</feature>
<keyword evidence="5" id="KW-1185">Reference proteome</keyword>
<feature type="region of interest" description="Disordered" evidence="3">
    <location>
        <begin position="252"/>
        <end position="290"/>
    </location>
</feature>
<dbReference type="InterPro" id="IPR018292">
    <property type="entry name" value="AKAP_110_C"/>
</dbReference>
<comment type="similarity">
    <text evidence="1">Belongs to the AKAP110 family.</text>
</comment>
<dbReference type="GO" id="GO:0005737">
    <property type="term" value="C:cytoplasm"/>
    <property type="evidence" value="ECO:0007669"/>
    <property type="project" value="TreeGrafter"/>
</dbReference>
<dbReference type="Pfam" id="PF05716">
    <property type="entry name" value="AKAP_110"/>
    <property type="match status" value="1"/>
</dbReference>
<reference evidence="6" key="1">
    <citation type="submission" date="2025-08" db="UniProtKB">
        <authorList>
            <consortium name="RefSeq"/>
        </authorList>
    </citation>
    <scope>IDENTIFICATION</scope>
</reference>
<dbReference type="PANTHER" id="PTHR10226:SF3">
    <property type="entry name" value="A-KINASE ANCHOR PROTEIN 11"/>
    <property type="match status" value="1"/>
</dbReference>
<gene>
    <name evidence="6" type="primary">AKAP4</name>
</gene>
<feature type="compositionally biased region" description="Polar residues" evidence="3">
    <location>
        <begin position="496"/>
        <end position="512"/>
    </location>
</feature>
<sequence>MSHESNWLQSTQRLCSVNFINPTVSKDTGIRAVTFFDVSNWTEEDIHKSKGAADGAVFLMRPATDENLGLNSLFVDLEKYALGFRHVIDQVCYRFKWRSNATSRDPMTSMYLGNNSMFCNYANLPASKALLCILKHLMQISEKAELSSQDYCFLNVWDMIGLLSGLENFVDEVPIYATLLTSIVIYNVSQEIKAMRDSSKNAVPQLTPSSKQQEAADSSLNSNALEFATQMAKDVVDEGTFEASVKLMEDDSSESLNFSSEKEVQKIKTGSQQSMPNDHHPSEKVGGSDKQTAVSSTLFQAIEGTSQPDKLEKNFQSLSHPSTLKNQQESTSKGRKNYVHALMVEDISSPTIRENWMDQATEFKLSFAEYAYLLRLGLIEYIKQFASDLVDSILYSLVYGDAEEEEKCEDPILKSEFSKEEDLARFFLMLYANKLRGQIVRAMMLLSQRGQICNETPWKVITKAGEKTESSGTPNSPESPNVVNNQKVNADGSGHGTSQETPTHVQNSSVGPDSQAPLAEQQKQDSEALEQVPPDQAKTFPTPSPKLPPQASRKGDTMECIHKLMHYVVKDVLSKSDSKWCQAVAKEIEKNLPFPTCDPNLERSRANLSECSVSQPENASNQMVPAGVQELIDCLKDAGTVHTETGEYSCSLDTETRKGWSIKIIAAASAQETPEVLAINLNSSGKTNTQQLQALLQWAAASQLNIPLLHFREADAEVLSQLPLVMKKAVEKEIKVGSLLQVILRYWKDQLTPSQENVTPRPVLDWLLENL</sequence>
<accession>A0A6P7YKS9</accession>
<keyword evidence="2" id="KW-0597">Phosphoprotein</keyword>
<feature type="domain" description="A-kinase anchor 110kDa C-terminal" evidence="4">
    <location>
        <begin position="629"/>
        <end position="771"/>
    </location>
</feature>
<dbReference type="GeneID" id="115474188"/>
<organism evidence="5 6">
    <name type="scientific">Microcaecilia unicolor</name>
    <dbReference type="NCBI Taxonomy" id="1415580"/>
    <lineage>
        <taxon>Eukaryota</taxon>
        <taxon>Metazoa</taxon>
        <taxon>Chordata</taxon>
        <taxon>Craniata</taxon>
        <taxon>Vertebrata</taxon>
        <taxon>Euteleostomi</taxon>
        <taxon>Amphibia</taxon>
        <taxon>Gymnophiona</taxon>
        <taxon>Siphonopidae</taxon>
        <taxon>Microcaecilia</taxon>
    </lineage>
</organism>
<dbReference type="AlphaFoldDB" id="A0A6P7YKS9"/>
<feature type="compositionally biased region" description="Basic and acidic residues" evidence="3">
    <location>
        <begin position="277"/>
        <end position="287"/>
    </location>
</feature>
<dbReference type="RefSeq" id="XP_030065401.1">
    <property type="nucleotide sequence ID" value="XM_030209541.1"/>
</dbReference>
<evidence type="ECO:0000256" key="1">
    <source>
        <dbReference type="ARBA" id="ARBA00005764"/>
    </source>
</evidence>
<evidence type="ECO:0000256" key="3">
    <source>
        <dbReference type="SAM" id="MobiDB-lite"/>
    </source>
</evidence>
<dbReference type="GO" id="GO:0051018">
    <property type="term" value="F:protein kinase A binding"/>
    <property type="evidence" value="ECO:0007669"/>
    <property type="project" value="TreeGrafter"/>
</dbReference>
<feature type="compositionally biased region" description="Low complexity" evidence="3">
    <location>
        <begin position="474"/>
        <end position="485"/>
    </location>
</feature>
<evidence type="ECO:0000259" key="4">
    <source>
        <dbReference type="Pfam" id="PF05716"/>
    </source>
</evidence>
<name>A0A6P7YKS9_9AMPH</name>
<feature type="region of interest" description="Disordered" evidence="3">
    <location>
        <begin position="199"/>
        <end position="220"/>
    </location>
</feature>
<protein>
    <submittedName>
        <fullName evidence="6">A-kinase anchor protein 4</fullName>
    </submittedName>
</protein>
<dbReference type="GO" id="GO:0008104">
    <property type="term" value="P:intracellular protein localization"/>
    <property type="evidence" value="ECO:0007669"/>
    <property type="project" value="TreeGrafter"/>
</dbReference>
<dbReference type="FunCoup" id="A0A6P7YKS9">
    <property type="interactions" value="27"/>
</dbReference>